<keyword evidence="13" id="KW-0106">Calcium</keyword>
<dbReference type="GO" id="GO:0070161">
    <property type="term" value="C:anchoring junction"/>
    <property type="evidence" value="ECO:0007669"/>
    <property type="project" value="UniProtKB-SubCell"/>
</dbReference>
<dbReference type="PIRSF" id="PIRSF000904">
    <property type="entry name" value="FBPtase_SBPase"/>
    <property type="match status" value="1"/>
</dbReference>
<evidence type="ECO:0000256" key="18">
    <source>
        <dbReference type="ARBA" id="ARBA00032973"/>
    </source>
</evidence>
<dbReference type="EMBL" id="JACMRX010000002">
    <property type="protein sequence ID" value="KAF7995105.1"/>
    <property type="molecule type" value="Genomic_DNA"/>
</dbReference>
<dbReference type="NCBIfam" id="NF006778">
    <property type="entry name" value="PRK09293.1-1"/>
    <property type="match status" value="1"/>
</dbReference>
<dbReference type="GO" id="GO:0006002">
    <property type="term" value="P:fructose 6-phosphate metabolic process"/>
    <property type="evidence" value="ECO:0007669"/>
    <property type="project" value="TreeGrafter"/>
</dbReference>
<comment type="pathway">
    <text evidence="6">Carbohydrate biosynthesis; gluconeogenesis.</text>
</comment>
<comment type="similarity">
    <text evidence="7 24">Belongs to the FBPase class 1 family.</text>
</comment>
<dbReference type="GO" id="GO:0006000">
    <property type="term" value="P:fructose metabolic process"/>
    <property type="evidence" value="ECO:0007669"/>
    <property type="project" value="TreeGrafter"/>
</dbReference>
<evidence type="ECO:0000256" key="2">
    <source>
        <dbReference type="ARBA" id="ARBA00001946"/>
    </source>
</evidence>
<dbReference type="InterPro" id="IPR033391">
    <property type="entry name" value="FBPase_N"/>
</dbReference>
<evidence type="ECO:0000256" key="11">
    <source>
        <dbReference type="ARBA" id="ARBA00022723"/>
    </source>
</evidence>
<dbReference type="Gene3D" id="3.30.540.10">
    <property type="entry name" value="Fructose-1,6-Bisphosphatase, subunit A, domain 1"/>
    <property type="match status" value="1"/>
</dbReference>
<evidence type="ECO:0000256" key="5">
    <source>
        <dbReference type="ARBA" id="ARBA00004282"/>
    </source>
</evidence>
<keyword evidence="28" id="KW-1185">Reference proteome</keyword>
<evidence type="ECO:0000256" key="8">
    <source>
        <dbReference type="ARBA" id="ARBA00013093"/>
    </source>
</evidence>
<dbReference type="Proteomes" id="UP000639338">
    <property type="component" value="Unassembled WGS sequence"/>
</dbReference>
<reference evidence="27 28" key="1">
    <citation type="submission" date="2020-08" db="EMBL/GenBank/DDBJ databases">
        <title>Aphidius gifuensis genome sequencing and assembly.</title>
        <authorList>
            <person name="Du Z."/>
        </authorList>
    </citation>
    <scope>NUCLEOTIDE SEQUENCE [LARGE SCALE GENOMIC DNA]</scope>
    <source>
        <strain evidence="27">YNYX2018</strain>
        <tissue evidence="27">Adults</tissue>
    </source>
</reference>
<sequence>MTSIDSNCMTLTRFVLAEQRKVPSATGDLTQLLNSIQTAVKAVSSAVRKAGIANMYGIAGNINVQGEEVKKLDILSNELFINMLTSSYTTCLLVSEENENIIEVETDKQGKYIVCFDPLDGSSNIDCLVSVGSIFGIYKKSDNKESNINHALQHGRNLVASGYALYGSATMIVLSIGSGVNGFMYDPSIGEFILTEKNMKIPSRGKIYSINEGYESLWDPAIKEYIQSKKYPKNGKPYGARYVGSMVADVHRTIKYGGIFLYPASIDNPTGKLRLLYECIPMAHIINEAGGKTSNGKIDILDIVPENIHQRSPIYLGSKDDVNDLLNCIEKHDKKMKM</sequence>
<dbReference type="GO" id="GO:0006094">
    <property type="term" value="P:gluconeogenesis"/>
    <property type="evidence" value="ECO:0007669"/>
    <property type="project" value="UniProtKB-UniPathway"/>
</dbReference>
<dbReference type="GO" id="GO:0005986">
    <property type="term" value="P:sucrose biosynthetic process"/>
    <property type="evidence" value="ECO:0007669"/>
    <property type="project" value="TreeGrafter"/>
</dbReference>
<evidence type="ECO:0000256" key="9">
    <source>
        <dbReference type="ARBA" id="ARBA00022490"/>
    </source>
</evidence>
<keyword evidence="10" id="KW-0597">Phosphoprotein</keyword>
<dbReference type="SUPFAM" id="SSF56655">
    <property type="entry name" value="Carbohydrate phosphatase"/>
    <property type="match status" value="1"/>
</dbReference>
<keyword evidence="12 24" id="KW-0378">Hydrolase</keyword>
<dbReference type="GO" id="GO:0005829">
    <property type="term" value="C:cytosol"/>
    <property type="evidence" value="ECO:0007669"/>
    <property type="project" value="TreeGrafter"/>
</dbReference>
<evidence type="ECO:0000256" key="17">
    <source>
        <dbReference type="ARBA" id="ARBA00023277"/>
    </source>
</evidence>
<dbReference type="InterPro" id="IPR044015">
    <property type="entry name" value="FBPase_C_dom"/>
</dbReference>
<comment type="caution">
    <text evidence="27">The sequence shown here is derived from an EMBL/GenBank/DDBJ whole genome shotgun (WGS) entry which is preliminary data.</text>
</comment>
<keyword evidence="9" id="KW-0963">Cytoplasm</keyword>
<dbReference type="GO" id="GO:0030388">
    <property type="term" value="P:fructose 1,6-bisphosphate metabolic process"/>
    <property type="evidence" value="ECO:0007669"/>
    <property type="project" value="TreeGrafter"/>
</dbReference>
<evidence type="ECO:0000256" key="16">
    <source>
        <dbReference type="ARBA" id="ARBA00023242"/>
    </source>
</evidence>
<evidence type="ECO:0000256" key="7">
    <source>
        <dbReference type="ARBA" id="ARBA00010941"/>
    </source>
</evidence>
<dbReference type="InterPro" id="IPR028343">
    <property type="entry name" value="FBPtase"/>
</dbReference>
<evidence type="ECO:0000313" key="28">
    <source>
        <dbReference type="Proteomes" id="UP000639338"/>
    </source>
</evidence>
<evidence type="ECO:0000256" key="24">
    <source>
        <dbReference type="RuleBase" id="RU000508"/>
    </source>
</evidence>
<keyword evidence="17 24" id="KW-0119">Carbohydrate metabolism</keyword>
<feature type="domain" description="Fructose-1-6-bisphosphatase class I N-terminal" evidence="25">
    <location>
        <begin position="9"/>
        <end position="196"/>
    </location>
</feature>
<keyword evidence="15" id="KW-0965">Cell junction</keyword>
<dbReference type="GO" id="GO:0042132">
    <property type="term" value="F:fructose 1,6-bisphosphate 1-phosphatase activity"/>
    <property type="evidence" value="ECO:0007669"/>
    <property type="project" value="UniProtKB-EC"/>
</dbReference>
<proteinExistence type="inferred from homology"/>
<dbReference type="GO" id="GO:0030018">
    <property type="term" value="C:Z disc"/>
    <property type="evidence" value="ECO:0007669"/>
    <property type="project" value="UniProtKB-SubCell"/>
</dbReference>
<evidence type="ECO:0000256" key="21">
    <source>
        <dbReference type="ARBA" id="ARBA00040321"/>
    </source>
</evidence>
<dbReference type="InterPro" id="IPR020548">
    <property type="entry name" value="Fructose_bisphosphatase_AS"/>
</dbReference>
<protein>
    <recommendedName>
        <fullName evidence="21">Fructose-1,6-bisphosphatase isozyme 2</fullName>
        <ecNumber evidence="8">3.1.3.11</ecNumber>
    </recommendedName>
    <alternativeName>
        <fullName evidence="18">D-fructose-1,6-bisphosphate 1-phosphohydrolase</fullName>
    </alternativeName>
    <alternativeName>
        <fullName evidence="22">D-fructose-1,6-bisphosphate 1-phosphohydrolase 2</fullName>
    </alternativeName>
    <alternativeName>
        <fullName evidence="23">Muscle FBPase</fullName>
    </alternativeName>
</protein>
<evidence type="ECO:0000256" key="1">
    <source>
        <dbReference type="ARBA" id="ARBA00001273"/>
    </source>
</evidence>
<dbReference type="GO" id="GO:0046872">
    <property type="term" value="F:metal ion binding"/>
    <property type="evidence" value="ECO:0007669"/>
    <property type="project" value="UniProtKB-KW"/>
</dbReference>
<dbReference type="PIRSF" id="PIRSF500210">
    <property type="entry name" value="FBPtase"/>
    <property type="match status" value="1"/>
</dbReference>
<comment type="catalytic activity">
    <reaction evidence="1">
        <text>beta-D-fructose 1,6-bisphosphate + H2O = beta-D-fructose 6-phosphate + phosphate</text>
        <dbReference type="Rhea" id="RHEA:11064"/>
        <dbReference type="ChEBI" id="CHEBI:15377"/>
        <dbReference type="ChEBI" id="CHEBI:32966"/>
        <dbReference type="ChEBI" id="CHEBI:43474"/>
        <dbReference type="ChEBI" id="CHEBI:57634"/>
        <dbReference type="EC" id="3.1.3.11"/>
    </reaction>
</comment>
<evidence type="ECO:0000256" key="3">
    <source>
        <dbReference type="ARBA" id="ARBA00004123"/>
    </source>
</evidence>
<comment type="function">
    <text evidence="19">Catalyzes the hydrolysis of fructose 1,6-bisphosphate to fructose 6-phosphate in the presence of divalent cations and probably participates in glycogen synthesis from carbohydrate precursors, such as lactate.</text>
</comment>
<dbReference type="OrthoDB" id="10256725at2759"/>
<evidence type="ECO:0000259" key="26">
    <source>
        <dbReference type="Pfam" id="PF18913"/>
    </source>
</evidence>
<evidence type="ECO:0000256" key="4">
    <source>
        <dbReference type="ARBA" id="ARBA00004216"/>
    </source>
</evidence>
<comment type="cofactor">
    <cofactor evidence="2">
        <name>Mg(2+)</name>
        <dbReference type="ChEBI" id="CHEBI:18420"/>
    </cofactor>
</comment>
<keyword evidence="14" id="KW-0460">Magnesium</keyword>
<dbReference type="EC" id="3.1.3.11" evidence="8"/>
<comment type="subcellular location">
    <subcellularLocation>
        <location evidence="5">Cell junction</location>
    </subcellularLocation>
    <subcellularLocation>
        <location evidence="4">Cytoplasm</location>
        <location evidence="4">Myofibril</location>
        <location evidence="4">Sarcomere</location>
        <location evidence="4">Z line</location>
    </subcellularLocation>
    <subcellularLocation>
        <location evidence="3">Nucleus</location>
    </subcellularLocation>
</comment>
<dbReference type="UniPathway" id="UPA00138"/>
<dbReference type="FunFam" id="3.30.540.10:FF:000005">
    <property type="entry name" value="Fructose-1,6-bisphosphatase isozyme 2"/>
    <property type="match status" value="1"/>
</dbReference>
<evidence type="ECO:0000256" key="13">
    <source>
        <dbReference type="ARBA" id="ARBA00022837"/>
    </source>
</evidence>
<accession>A0A835CW58</accession>
<dbReference type="Pfam" id="PF18913">
    <property type="entry name" value="FBPase_C"/>
    <property type="match status" value="1"/>
</dbReference>
<evidence type="ECO:0000256" key="6">
    <source>
        <dbReference type="ARBA" id="ARBA00004742"/>
    </source>
</evidence>
<dbReference type="FunFam" id="3.40.190.80:FF:000001">
    <property type="entry name" value="Fructose-1,6-bisphosphatase class 1"/>
    <property type="match status" value="1"/>
</dbReference>
<keyword evidence="11" id="KW-0479">Metal-binding</keyword>
<dbReference type="Pfam" id="PF00316">
    <property type="entry name" value="FBPase"/>
    <property type="match status" value="1"/>
</dbReference>
<dbReference type="HAMAP" id="MF_01855">
    <property type="entry name" value="FBPase_class1"/>
    <property type="match status" value="1"/>
</dbReference>
<dbReference type="PANTHER" id="PTHR11556">
    <property type="entry name" value="FRUCTOSE-1,6-BISPHOSPHATASE-RELATED"/>
    <property type="match status" value="1"/>
</dbReference>
<dbReference type="PROSITE" id="PS00124">
    <property type="entry name" value="FBPASE"/>
    <property type="match status" value="1"/>
</dbReference>
<organism evidence="27 28">
    <name type="scientific">Aphidius gifuensis</name>
    <name type="common">Parasitoid wasp</name>
    <dbReference type="NCBI Taxonomy" id="684658"/>
    <lineage>
        <taxon>Eukaryota</taxon>
        <taxon>Metazoa</taxon>
        <taxon>Ecdysozoa</taxon>
        <taxon>Arthropoda</taxon>
        <taxon>Hexapoda</taxon>
        <taxon>Insecta</taxon>
        <taxon>Pterygota</taxon>
        <taxon>Neoptera</taxon>
        <taxon>Endopterygota</taxon>
        <taxon>Hymenoptera</taxon>
        <taxon>Apocrita</taxon>
        <taxon>Ichneumonoidea</taxon>
        <taxon>Braconidae</taxon>
        <taxon>Aphidiinae</taxon>
        <taxon>Aphidius</taxon>
    </lineage>
</organism>
<evidence type="ECO:0000256" key="23">
    <source>
        <dbReference type="ARBA" id="ARBA00043165"/>
    </source>
</evidence>
<feature type="domain" description="Fructose-1-6-bisphosphatase class 1 C-terminal" evidence="26">
    <location>
        <begin position="201"/>
        <end position="328"/>
    </location>
</feature>
<evidence type="ECO:0000256" key="22">
    <source>
        <dbReference type="ARBA" id="ARBA00042757"/>
    </source>
</evidence>
<dbReference type="Gene3D" id="3.40.190.80">
    <property type="match status" value="1"/>
</dbReference>
<gene>
    <name evidence="27" type="ORF">HCN44_004577</name>
</gene>
<name>A0A835CW58_APHGI</name>
<dbReference type="InterPro" id="IPR000146">
    <property type="entry name" value="FBPase_class-1"/>
</dbReference>
<comment type="subunit">
    <text evidence="20">Homotetramer. Interacts with ALDOA; the interaction blocks inhibition by physiological concentrations of AMP and reduces inhibition by Ca(2+). Interacts with alpha-actinin and F-actin.</text>
</comment>
<evidence type="ECO:0000256" key="14">
    <source>
        <dbReference type="ARBA" id="ARBA00022842"/>
    </source>
</evidence>
<dbReference type="CDD" id="cd00354">
    <property type="entry name" value="FBPase"/>
    <property type="match status" value="1"/>
</dbReference>
<evidence type="ECO:0000256" key="19">
    <source>
        <dbReference type="ARBA" id="ARBA00037516"/>
    </source>
</evidence>
<evidence type="ECO:0000256" key="15">
    <source>
        <dbReference type="ARBA" id="ARBA00022949"/>
    </source>
</evidence>
<dbReference type="PANTHER" id="PTHR11556:SF1">
    <property type="entry name" value="FRUCTOSE-BISPHOSPHATASE"/>
    <property type="match status" value="1"/>
</dbReference>
<dbReference type="PRINTS" id="PR00115">
    <property type="entry name" value="F16BPHPHTASE"/>
</dbReference>
<evidence type="ECO:0000256" key="20">
    <source>
        <dbReference type="ARBA" id="ARBA00038670"/>
    </source>
</evidence>
<dbReference type="AlphaFoldDB" id="A0A835CW58"/>
<evidence type="ECO:0000256" key="10">
    <source>
        <dbReference type="ARBA" id="ARBA00022553"/>
    </source>
</evidence>
<evidence type="ECO:0000256" key="12">
    <source>
        <dbReference type="ARBA" id="ARBA00022801"/>
    </source>
</evidence>
<evidence type="ECO:0000313" key="27">
    <source>
        <dbReference type="EMBL" id="KAF7995105.1"/>
    </source>
</evidence>
<evidence type="ECO:0000259" key="25">
    <source>
        <dbReference type="Pfam" id="PF00316"/>
    </source>
</evidence>
<dbReference type="GO" id="GO:0005634">
    <property type="term" value="C:nucleus"/>
    <property type="evidence" value="ECO:0007669"/>
    <property type="project" value="UniProtKB-SubCell"/>
</dbReference>
<keyword evidence="16" id="KW-0539">Nucleus</keyword>